<comment type="similarity">
    <text evidence="1">Belongs to the LysR transcriptional regulatory family.</text>
</comment>
<evidence type="ECO:0000313" key="7">
    <source>
        <dbReference type="Proteomes" id="UP000051442"/>
    </source>
</evidence>
<keyword evidence="4" id="KW-0804">Transcription</keyword>
<dbReference type="PROSITE" id="PS50931">
    <property type="entry name" value="HTH_LYSR"/>
    <property type="match status" value="1"/>
</dbReference>
<evidence type="ECO:0000256" key="1">
    <source>
        <dbReference type="ARBA" id="ARBA00009437"/>
    </source>
</evidence>
<comment type="caution">
    <text evidence="6">The sequence shown here is derived from an EMBL/GenBank/DDBJ whole genome shotgun (WGS) entry which is preliminary data.</text>
</comment>
<dbReference type="GO" id="GO:0005829">
    <property type="term" value="C:cytosol"/>
    <property type="evidence" value="ECO:0007669"/>
    <property type="project" value="TreeGrafter"/>
</dbReference>
<evidence type="ECO:0000313" key="6">
    <source>
        <dbReference type="EMBL" id="KRN25648.1"/>
    </source>
</evidence>
<dbReference type="Gene3D" id="1.10.10.10">
    <property type="entry name" value="Winged helix-like DNA-binding domain superfamily/Winged helix DNA-binding domain"/>
    <property type="match status" value="1"/>
</dbReference>
<gene>
    <name evidence="6" type="ORF">FD14_GL000256</name>
</gene>
<protein>
    <submittedName>
        <fullName evidence="6">Transcription regulator</fullName>
    </submittedName>
</protein>
<dbReference type="GO" id="GO:0003700">
    <property type="term" value="F:DNA-binding transcription factor activity"/>
    <property type="evidence" value="ECO:0007669"/>
    <property type="project" value="InterPro"/>
</dbReference>
<dbReference type="InterPro" id="IPR036390">
    <property type="entry name" value="WH_DNA-bd_sf"/>
</dbReference>
<evidence type="ECO:0000256" key="2">
    <source>
        <dbReference type="ARBA" id="ARBA00023015"/>
    </source>
</evidence>
<dbReference type="GO" id="GO:0003677">
    <property type="term" value="F:DNA binding"/>
    <property type="evidence" value="ECO:0007669"/>
    <property type="project" value="UniProtKB-KW"/>
</dbReference>
<keyword evidence="7" id="KW-1185">Reference proteome</keyword>
<dbReference type="STRING" id="1423804.FD14_GL000256"/>
<dbReference type="SUPFAM" id="SSF46785">
    <property type="entry name" value="Winged helix' DNA-binding domain"/>
    <property type="match status" value="1"/>
</dbReference>
<dbReference type="SUPFAM" id="SSF53850">
    <property type="entry name" value="Periplasmic binding protein-like II"/>
    <property type="match status" value="1"/>
</dbReference>
<dbReference type="Pfam" id="PF00126">
    <property type="entry name" value="HTH_1"/>
    <property type="match status" value="1"/>
</dbReference>
<keyword evidence="2" id="KW-0805">Transcription regulation</keyword>
<evidence type="ECO:0000256" key="3">
    <source>
        <dbReference type="ARBA" id="ARBA00023125"/>
    </source>
</evidence>
<evidence type="ECO:0000259" key="5">
    <source>
        <dbReference type="PROSITE" id="PS50931"/>
    </source>
</evidence>
<dbReference type="PATRIC" id="fig|1423804.4.peg.278"/>
<dbReference type="InterPro" id="IPR000847">
    <property type="entry name" value="LysR_HTH_N"/>
</dbReference>
<evidence type="ECO:0000256" key="4">
    <source>
        <dbReference type="ARBA" id="ARBA00023163"/>
    </source>
</evidence>
<dbReference type="OrthoDB" id="9803735at2"/>
<dbReference type="RefSeq" id="WP_057151801.1">
    <property type="nucleotide sequence ID" value="NZ_AYZM01000065.1"/>
</dbReference>
<proteinExistence type="inferred from homology"/>
<accession>A0A0R2FB76</accession>
<dbReference type="PRINTS" id="PR00039">
    <property type="entry name" value="HTHLYSR"/>
</dbReference>
<dbReference type="Pfam" id="PF03466">
    <property type="entry name" value="LysR_substrate"/>
    <property type="match status" value="1"/>
</dbReference>
<dbReference type="FunFam" id="1.10.10.10:FF:000001">
    <property type="entry name" value="LysR family transcriptional regulator"/>
    <property type="match status" value="1"/>
</dbReference>
<dbReference type="Proteomes" id="UP000051442">
    <property type="component" value="Unassembled WGS sequence"/>
</dbReference>
<dbReference type="AlphaFoldDB" id="A0A0R2FB76"/>
<dbReference type="InterPro" id="IPR036388">
    <property type="entry name" value="WH-like_DNA-bd_sf"/>
</dbReference>
<name>A0A0R2FB76_9LACO</name>
<organism evidence="6 7">
    <name type="scientific">Secundilactobacillus similis DSM 23365 = JCM 2765</name>
    <dbReference type="NCBI Taxonomy" id="1423804"/>
    <lineage>
        <taxon>Bacteria</taxon>
        <taxon>Bacillati</taxon>
        <taxon>Bacillota</taxon>
        <taxon>Bacilli</taxon>
        <taxon>Lactobacillales</taxon>
        <taxon>Lactobacillaceae</taxon>
        <taxon>Secundilactobacillus</taxon>
    </lineage>
</organism>
<dbReference type="PANTHER" id="PTHR30419">
    <property type="entry name" value="HTH-TYPE TRANSCRIPTIONAL REGULATOR YBHD"/>
    <property type="match status" value="1"/>
</dbReference>
<dbReference type="EMBL" id="AYZM01000065">
    <property type="protein sequence ID" value="KRN25648.1"/>
    <property type="molecule type" value="Genomic_DNA"/>
</dbReference>
<feature type="domain" description="HTH lysR-type" evidence="5">
    <location>
        <begin position="1"/>
        <end position="58"/>
    </location>
</feature>
<reference evidence="6 7" key="1">
    <citation type="journal article" date="2015" name="Genome Announc.">
        <title>Expanding the biotechnology potential of lactobacilli through comparative genomics of 213 strains and associated genera.</title>
        <authorList>
            <person name="Sun Z."/>
            <person name="Harris H.M."/>
            <person name="McCann A."/>
            <person name="Guo C."/>
            <person name="Argimon S."/>
            <person name="Zhang W."/>
            <person name="Yang X."/>
            <person name="Jeffery I.B."/>
            <person name="Cooney J.C."/>
            <person name="Kagawa T.F."/>
            <person name="Liu W."/>
            <person name="Song Y."/>
            <person name="Salvetti E."/>
            <person name="Wrobel A."/>
            <person name="Rasinkangas P."/>
            <person name="Parkhill J."/>
            <person name="Rea M.C."/>
            <person name="O'Sullivan O."/>
            <person name="Ritari J."/>
            <person name="Douillard F.P."/>
            <person name="Paul Ross R."/>
            <person name="Yang R."/>
            <person name="Briner A.E."/>
            <person name="Felis G.E."/>
            <person name="de Vos W.M."/>
            <person name="Barrangou R."/>
            <person name="Klaenhammer T.R."/>
            <person name="Caufield P.W."/>
            <person name="Cui Y."/>
            <person name="Zhang H."/>
            <person name="O'Toole P.W."/>
        </authorList>
    </citation>
    <scope>NUCLEOTIDE SEQUENCE [LARGE SCALE GENOMIC DNA]</scope>
    <source>
        <strain evidence="6 7">DSM 23365</strain>
    </source>
</reference>
<dbReference type="InterPro" id="IPR005119">
    <property type="entry name" value="LysR_subst-bd"/>
</dbReference>
<keyword evidence="3" id="KW-0238">DNA-binding</keyword>
<dbReference type="Gene3D" id="3.40.190.290">
    <property type="match status" value="1"/>
</dbReference>
<sequence length="307" mass="35156">MNLHHLQFFQELARTQHMSKAAENLGISQPSLSYAINKLEQELGVPLVEPDGRNIKLTAFGKTYLNYINDGLNSLDQGNVAIQQLNDPKSGHVRLGFTYTMGQRLVPELMQQFTQQPDNERISFQLGQDTTEHLLEKLVDDQFDLVLASYADRVHGQATKERFQFTPIVKQAIKLAVPVNHPLATKPTIKLRDIAPYDLIMFSQKSGLRPLIDRILKQAELTPKIKYEIEEDHTIIGLVQYGMGIALVPNLPQLDQSQVILREITDNPLSHELFLITRKQHFLTPAVQRFDTFIRQYCKQHFAHQKL</sequence>
<dbReference type="PANTHER" id="PTHR30419:SF28">
    <property type="entry name" value="HTH-TYPE TRANSCRIPTIONAL REGULATOR BSDA"/>
    <property type="match status" value="1"/>
</dbReference>
<dbReference type="InterPro" id="IPR050950">
    <property type="entry name" value="HTH-type_LysR_regulators"/>
</dbReference>